<feature type="region of interest" description="Disordered" evidence="1">
    <location>
        <begin position="528"/>
        <end position="671"/>
    </location>
</feature>
<sequence length="723" mass="78166">MFALVLALVFAQINAEKSNPDCSTASCVSCNSGSDKCVECKTNYILSDGICIHKSEAHCDQVYQGNCEQCETGYQLDATTKRCVEGDYACQQYNADGTCSSCSFNYKFVDGVCTQCAEVAHCSAYDDNCTCTDCFLNYHPSVDHLCETQDIYCINYRLVDEAYQCDSCVTGYYLDQTTKTCHQGGDVTCAQYTFSAEGDAECSACIPGYVLLGNKTCQTTEDVFGEHCLFSSTNSECSQCDDGYYASEMTCKLCIEHCNVCASEECTTCADAFVYDNETKKCETCSEGCDTCTSESGITTCTVCLAAYILQTNGTCLMSSNPAYTCSDVAATAEECSVSGQNCVFESVSENITLCLYKGSNCTTWDDTGACSKCSENYKVSVENPQVCVPHTSNCKTYSTNLDNVVKCVECADGYFMNDDFTCSKCGDMCSDKCEYKENYCRDYTCSDFMCMTCSESATKCDKCYYNKVSDNKCGPIVCGEPLADGNCGVCVKYSEETKVVSQYTDPTTVPVSIEYYLPGQDLNCFDNEESSSAVDNSSVDVSSGIDNSSVESSDNSQQNSSENSIETSSTTSLESSDNSQEDSSVSSQDVSSENSQASSESSQVESSDNTSSNIQESSDSLENSSENSQQDSSENSIETSSTASLASSDNSQEDNSTNSEHQSSNNTTSDGDNDLTWLWITLGVIGGLLVIIVIVGAVIGGVYCMNKSKSSEYNMMNEHIFT</sequence>
<dbReference type="InterPro" id="IPR009030">
    <property type="entry name" value="Growth_fac_rcpt_cys_sf"/>
</dbReference>
<keyword evidence="6" id="KW-1185">Reference proteome</keyword>
<keyword evidence="3" id="KW-0732">Signal</keyword>
<dbReference type="PANTHER" id="PTHR45756">
    <property type="entry name" value="PALMITOYLTRANSFERASE"/>
    <property type="match status" value="1"/>
</dbReference>
<dbReference type="SUPFAM" id="SSF57184">
    <property type="entry name" value="Growth factor receptor domain"/>
    <property type="match status" value="3"/>
</dbReference>
<evidence type="ECO:0000313" key="6">
    <source>
        <dbReference type="Proteomes" id="UP000014680"/>
    </source>
</evidence>
<keyword evidence="2" id="KW-0472">Membrane</keyword>
<organism evidence="5 6">
    <name type="scientific">Entamoeba invadens IP1</name>
    <dbReference type="NCBI Taxonomy" id="370355"/>
    <lineage>
        <taxon>Eukaryota</taxon>
        <taxon>Amoebozoa</taxon>
        <taxon>Evosea</taxon>
        <taxon>Archamoebae</taxon>
        <taxon>Mastigamoebida</taxon>
        <taxon>Entamoebidae</taxon>
        <taxon>Entamoeba</taxon>
    </lineage>
</organism>
<feature type="chain" id="PRO_5011977516" description="EGF-like domain-containing protein" evidence="3">
    <location>
        <begin position="16"/>
        <end position="723"/>
    </location>
</feature>
<dbReference type="RefSeq" id="XP_004255437.1">
    <property type="nucleotide sequence ID" value="XM_004255389.1"/>
</dbReference>
<feature type="signal peptide" evidence="3">
    <location>
        <begin position="1"/>
        <end position="15"/>
    </location>
</feature>
<feature type="domain" description="EGF-like" evidence="4">
    <location>
        <begin position="373"/>
        <end position="424"/>
    </location>
</feature>
<dbReference type="InterPro" id="IPR000742">
    <property type="entry name" value="EGF"/>
</dbReference>
<name>A0A0A1U3F8_ENTIV</name>
<accession>A0A0A1U3F8</accession>
<proteinExistence type="predicted"/>
<feature type="domain" description="EGF-like" evidence="4">
    <location>
        <begin position="167"/>
        <end position="218"/>
    </location>
</feature>
<protein>
    <recommendedName>
        <fullName evidence="4">EGF-like domain-containing protein</fullName>
    </recommendedName>
</protein>
<evidence type="ECO:0000256" key="2">
    <source>
        <dbReference type="SAM" id="Phobius"/>
    </source>
</evidence>
<feature type="transmembrane region" description="Helical" evidence="2">
    <location>
        <begin position="678"/>
        <end position="706"/>
    </location>
</feature>
<keyword evidence="2" id="KW-0812">Transmembrane</keyword>
<evidence type="ECO:0000256" key="3">
    <source>
        <dbReference type="SAM" id="SignalP"/>
    </source>
</evidence>
<feature type="compositionally biased region" description="Polar residues" evidence="1">
    <location>
        <begin position="654"/>
        <end position="671"/>
    </location>
</feature>
<feature type="compositionally biased region" description="Low complexity" evidence="1">
    <location>
        <begin position="531"/>
        <end position="651"/>
    </location>
</feature>
<dbReference type="InterPro" id="IPR053215">
    <property type="entry name" value="TKL_Ser/Thr_kinase"/>
</dbReference>
<evidence type="ECO:0000256" key="1">
    <source>
        <dbReference type="SAM" id="MobiDB-lite"/>
    </source>
</evidence>
<evidence type="ECO:0000259" key="4">
    <source>
        <dbReference type="SMART" id="SM00181"/>
    </source>
</evidence>
<feature type="domain" description="EGF-like" evidence="4">
    <location>
        <begin position="284"/>
        <end position="317"/>
    </location>
</feature>
<dbReference type="AlphaFoldDB" id="A0A0A1U3F8"/>
<dbReference type="KEGG" id="eiv:EIN_191950"/>
<dbReference type="PANTHER" id="PTHR45756:SF1">
    <property type="entry name" value="PROTEIN KINASE DOMAIN CONTAINING PROTEIN"/>
    <property type="match status" value="1"/>
</dbReference>
<dbReference type="VEuPathDB" id="AmoebaDB:EIN_191950"/>
<evidence type="ECO:0000313" key="5">
    <source>
        <dbReference type="EMBL" id="ELP88666.1"/>
    </source>
</evidence>
<dbReference type="SMART" id="SM00261">
    <property type="entry name" value="FU"/>
    <property type="match status" value="3"/>
</dbReference>
<dbReference type="EMBL" id="KB206707">
    <property type="protein sequence ID" value="ELP88666.1"/>
    <property type="molecule type" value="Genomic_DNA"/>
</dbReference>
<reference evidence="5 6" key="1">
    <citation type="submission" date="2012-10" db="EMBL/GenBank/DDBJ databases">
        <authorList>
            <person name="Zafar N."/>
            <person name="Inman J."/>
            <person name="Hall N."/>
            <person name="Lorenzi H."/>
            <person name="Caler E."/>
        </authorList>
    </citation>
    <scope>NUCLEOTIDE SEQUENCE [LARGE SCALE GENOMIC DNA]</scope>
    <source>
        <strain evidence="5 6">IP1</strain>
    </source>
</reference>
<dbReference type="SMART" id="SM00181">
    <property type="entry name" value="EGF"/>
    <property type="match status" value="4"/>
</dbReference>
<dbReference type="OMA" id="YCNEQAT"/>
<dbReference type="InterPro" id="IPR006212">
    <property type="entry name" value="Furin_repeat"/>
</dbReference>
<dbReference type="Proteomes" id="UP000014680">
    <property type="component" value="Unassembled WGS sequence"/>
</dbReference>
<gene>
    <name evidence="5" type="ORF">EIN_191950</name>
</gene>
<dbReference type="OrthoDB" id="9903718at2759"/>
<feature type="domain" description="EGF-like" evidence="4">
    <location>
        <begin position="39"/>
        <end position="84"/>
    </location>
</feature>
<keyword evidence="2" id="KW-1133">Transmembrane helix</keyword>
<dbReference type="GeneID" id="14887649"/>